<dbReference type="InterPro" id="IPR053139">
    <property type="entry name" value="Surface_bspA-like"/>
</dbReference>
<name>A0AAD3DDF2_9STRA</name>
<proteinExistence type="predicted"/>
<dbReference type="AlphaFoldDB" id="A0AAD3DDF2"/>
<dbReference type="PANTHER" id="PTHR45661">
    <property type="entry name" value="SURFACE ANTIGEN"/>
    <property type="match status" value="1"/>
</dbReference>
<gene>
    <name evidence="1" type="ORF">CTEN210_18403</name>
</gene>
<protein>
    <recommendedName>
        <fullName evidence="3">Leucine-rich repeat domain-containing protein</fullName>
    </recommendedName>
</protein>
<dbReference type="EMBL" id="BLLK01000075">
    <property type="protein sequence ID" value="GFH61927.1"/>
    <property type="molecule type" value="Genomic_DNA"/>
</dbReference>
<evidence type="ECO:0000313" key="1">
    <source>
        <dbReference type="EMBL" id="GFH61927.1"/>
    </source>
</evidence>
<comment type="caution">
    <text evidence="1">The sequence shown here is derived from an EMBL/GenBank/DDBJ whole genome shotgun (WGS) entry which is preliminary data.</text>
</comment>
<keyword evidence="2" id="KW-1185">Reference proteome</keyword>
<dbReference type="InterPro" id="IPR032675">
    <property type="entry name" value="LRR_dom_sf"/>
</dbReference>
<evidence type="ECO:0000313" key="2">
    <source>
        <dbReference type="Proteomes" id="UP001054902"/>
    </source>
</evidence>
<evidence type="ECO:0008006" key="3">
    <source>
        <dbReference type="Google" id="ProtNLM"/>
    </source>
</evidence>
<dbReference type="SUPFAM" id="SSF52058">
    <property type="entry name" value="L domain-like"/>
    <property type="match status" value="1"/>
</dbReference>
<dbReference type="Proteomes" id="UP001054902">
    <property type="component" value="Unassembled WGS sequence"/>
</dbReference>
<dbReference type="InterPro" id="IPR026906">
    <property type="entry name" value="LRR_5"/>
</dbReference>
<dbReference type="PANTHER" id="PTHR45661:SF3">
    <property type="entry name" value="IG-LIKE DOMAIN-CONTAINING PROTEIN"/>
    <property type="match status" value="1"/>
</dbReference>
<reference evidence="1 2" key="1">
    <citation type="journal article" date="2021" name="Sci. Rep.">
        <title>The genome of the diatom Chaetoceros tenuissimus carries an ancient integrated fragment of an extant virus.</title>
        <authorList>
            <person name="Hongo Y."/>
            <person name="Kimura K."/>
            <person name="Takaki Y."/>
            <person name="Yoshida Y."/>
            <person name="Baba S."/>
            <person name="Kobayashi G."/>
            <person name="Nagasaki K."/>
            <person name="Hano T."/>
            <person name="Tomaru Y."/>
        </authorList>
    </citation>
    <scope>NUCLEOTIDE SEQUENCE [LARGE SCALE GENOMIC DNA]</scope>
    <source>
        <strain evidence="1 2">NIES-3715</strain>
    </source>
</reference>
<accession>A0AAD3DDF2</accession>
<dbReference type="Gene3D" id="3.80.10.10">
    <property type="entry name" value="Ribonuclease Inhibitor"/>
    <property type="match status" value="1"/>
</dbReference>
<organism evidence="1 2">
    <name type="scientific">Chaetoceros tenuissimus</name>
    <dbReference type="NCBI Taxonomy" id="426638"/>
    <lineage>
        <taxon>Eukaryota</taxon>
        <taxon>Sar</taxon>
        <taxon>Stramenopiles</taxon>
        <taxon>Ochrophyta</taxon>
        <taxon>Bacillariophyta</taxon>
        <taxon>Coscinodiscophyceae</taxon>
        <taxon>Chaetocerotophycidae</taxon>
        <taxon>Chaetocerotales</taxon>
        <taxon>Chaetocerotaceae</taxon>
        <taxon>Chaetoceros</taxon>
    </lineage>
</organism>
<dbReference type="Pfam" id="PF13306">
    <property type="entry name" value="LRR_5"/>
    <property type="match status" value="1"/>
</dbReference>
<sequence>MYKGKKTLFWDGQNLWNGVNFCGWPLIYDKEERNSWEVIVVLPGVEVIPQCNFCGCTNVKIVIMVDTVKRIEDWVFSWCSSLEFVKLSRNLEYIGNSAFYSCDSLTSIFIPPSCREIGIAAFDSCTRLIIFNVPHQTQLGESVIANTALLKASAFPSNENGQYENHDEVHEWVKNRNADDRSSLHQACASSNQREEVIFNIIKRQGIGAFEEPDSVGVTPLQYLVQNPFVEMEEQTIIKRYILDMMGEIVV</sequence>